<dbReference type="Pfam" id="PF06097">
    <property type="entry name" value="DUF945"/>
    <property type="match status" value="1"/>
</dbReference>
<sequence>MKKGTALLISFLVLILIAYYVMGLIVQRTFNNNLSAIPKTSVLSIHLDKYQRGWFSSRAVLAIKMHIPEQAITDKNGGSKMDPAVDFDLGFPLIINHGPFIFTDHGIRLGMGEATTQPQTHYNVLVNYFNKTLFTYTLPSFTFKSTVGLQAFQFEWLGARAVFSIAPNMNKLDSHFTLYGLNGTGNNVLFKLGEISHHAQFTHAQNGLWLGQTDLSIPSATMSTGDKKNFDLELFRLMLGSDIAEGALNFNCDISLKKLFIDEKTYGPSSLKWGIKNLDPAAMADINQLEWTMLENNSDTNLLKLKLLAELPKLLSKGAELELSEMILNFPEGKVTGNFKIMLPQNESDPGKLLQKAHGEGQFKATIAVVKQLMVTFIEDDLKKQAEKAAQTPSSSQSGTSSTAIIAPPPSTTYFHDEAQKQMENTLQNLVSKGLLKVDGNDYVLIFKLENEQFSVNGQPFNPAMLQ</sequence>
<name>A0A9X2ICJ0_9GAMM</name>
<accession>A0A9X2ICJ0</accession>
<dbReference type="AlphaFoldDB" id="A0A9X2ICJ0"/>
<keyword evidence="3" id="KW-1185">Reference proteome</keyword>
<organism evidence="2 3">
    <name type="scientific">Legionella maioricensis</name>
    <dbReference type="NCBI Taxonomy" id="2896528"/>
    <lineage>
        <taxon>Bacteria</taxon>
        <taxon>Pseudomonadati</taxon>
        <taxon>Pseudomonadota</taxon>
        <taxon>Gammaproteobacteria</taxon>
        <taxon>Legionellales</taxon>
        <taxon>Legionellaceae</taxon>
        <taxon>Legionella</taxon>
    </lineage>
</organism>
<feature type="region of interest" description="Disordered" evidence="1">
    <location>
        <begin position="388"/>
        <end position="413"/>
    </location>
</feature>
<evidence type="ECO:0000313" key="3">
    <source>
        <dbReference type="Proteomes" id="UP001139721"/>
    </source>
</evidence>
<comment type="caution">
    <text evidence="2">The sequence shown here is derived from an EMBL/GenBank/DDBJ whole genome shotgun (WGS) entry which is preliminary data.</text>
</comment>
<reference evidence="2" key="1">
    <citation type="submission" date="2021-11" db="EMBL/GenBank/DDBJ databases">
        <title>Legionella maioricencis sp. nov., a new species isolated from hot water samples in Mallorca.</title>
        <authorList>
            <person name="Crespi S."/>
            <person name="Drasar V."/>
            <person name="Salva-Serra F."/>
            <person name="Jaen-Luchoro D."/>
            <person name="Pineiro-Iglesias B."/>
            <person name="Aliaga F."/>
            <person name="Fernandez-Juarez V."/>
            <person name="Coll G."/>
            <person name="Moore E.R.B."/>
            <person name="Bennasar-Figueras A."/>
        </authorList>
    </citation>
    <scope>NUCLEOTIDE SEQUENCE</scope>
    <source>
        <strain evidence="2">HCPI-6</strain>
    </source>
</reference>
<dbReference type="EMBL" id="JAJKBJ010000011">
    <property type="protein sequence ID" value="MCL9684487.1"/>
    <property type="molecule type" value="Genomic_DNA"/>
</dbReference>
<dbReference type="Proteomes" id="UP001139721">
    <property type="component" value="Unassembled WGS sequence"/>
</dbReference>
<gene>
    <name evidence="2" type="ORF">LOX96_10310</name>
</gene>
<proteinExistence type="predicted"/>
<feature type="compositionally biased region" description="Low complexity" evidence="1">
    <location>
        <begin position="389"/>
        <end position="404"/>
    </location>
</feature>
<evidence type="ECO:0000313" key="2">
    <source>
        <dbReference type="EMBL" id="MCL9684487.1"/>
    </source>
</evidence>
<evidence type="ECO:0000256" key="1">
    <source>
        <dbReference type="SAM" id="MobiDB-lite"/>
    </source>
</evidence>
<dbReference type="InterPro" id="IPR010352">
    <property type="entry name" value="DUF945"/>
</dbReference>
<dbReference type="RefSeq" id="WP_250422136.1">
    <property type="nucleotide sequence ID" value="NZ_JAJKBJ010000011.1"/>
</dbReference>
<protein>
    <submittedName>
        <fullName evidence="2">YdgA family protein</fullName>
    </submittedName>
</protein>